<organism evidence="2">
    <name type="scientific">Glycine soja</name>
    <name type="common">Wild soybean</name>
    <dbReference type="NCBI Taxonomy" id="3848"/>
    <lineage>
        <taxon>Eukaryota</taxon>
        <taxon>Viridiplantae</taxon>
        <taxon>Streptophyta</taxon>
        <taxon>Embryophyta</taxon>
        <taxon>Tracheophyta</taxon>
        <taxon>Spermatophyta</taxon>
        <taxon>Magnoliopsida</taxon>
        <taxon>eudicotyledons</taxon>
        <taxon>Gunneridae</taxon>
        <taxon>Pentapetalae</taxon>
        <taxon>rosids</taxon>
        <taxon>fabids</taxon>
        <taxon>Fabales</taxon>
        <taxon>Fabaceae</taxon>
        <taxon>Papilionoideae</taxon>
        <taxon>50 kb inversion clade</taxon>
        <taxon>NPAAA clade</taxon>
        <taxon>indigoferoid/millettioid clade</taxon>
        <taxon>Phaseoleae</taxon>
        <taxon>Glycine</taxon>
        <taxon>Glycine subgen. Soja</taxon>
    </lineage>
</organism>
<proteinExistence type="predicted"/>
<protein>
    <submittedName>
        <fullName evidence="2">Serine/threonine-protein phosphatase 7 long form like</fullName>
    </submittedName>
</protein>
<dbReference type="InterPro" id="IPR019557">
    <property type="entry name" value="AminoTfrase-like_pln_mobile"/>
</dbReference>
<dbReference type="AlphaFoldDB" id="A0A0B2PAQ0"/>
<dbReference type="Proteomes" id="UP000053555">
    <property type="component" value="Unassembled WGS sequence"/>
</dbReference>
<dbReference type="Pfam" id="PF10536">
    <property type="entry name" value="PMD"/>
    <property type="match status" value="1"/>
</dbReference>
<feature type="domain" description="Aminotransferase-like plant mobile" evidence="1">
    <location>
        <begin position="2"/>
        <end position="93"/>
    </location>
</feature>
<name>A0A0B2PAQ0_GLYSO</name>
<sequence>MVAVVPLICFHVEWHQSDRVLRQFGMQQSIPEGPPQPLNIHGIMLKGKPDENWGPLLAPMISQWNNRAEFRVDVYPRQKGLLSFNFDYMVWYKQKMKMFVDLKNANTATLVFICF</sequence>
<evidence type="ECO:0000259" key="1">
    <source>
        <dbReference type="Pfam" id="PF10536"/>
    </source>
</evidence>
<accession>A0A0B2PAQ0</accession>
<reference evidence="2" key="1">
    <citation type="submission" date="2014-07" db="EMBL/GenBank/DDBJ databases">
        <title>Identification of a novel salt tolerance gene in wild soybean by whole-genome sequencing.</title>
        <authorList>
            <person name="Lam H.-M."/>
            <person name="Qi X."/>
            <person name="Li M.-W."/>
            <person name="Liu X."/>
            <person name="Xie M."/>
            <person name="Ni M."/>
            <person name="Xu X."/>
        </authorList>
    </citation>
    <scope>NUCLEOTIDE SEQUENCE [LARGE SCALE GENOMIC DNA]</scope>
    <source>
        <tissue evidence="2">Root</tissue>
    </source>
</reference>
<gene>
    <name evidence="2" type="ORF">glysoja_040014</name>
</gene>
<evidence type="ECO:0000313" key="2">
    <source>
        <dbReference type="EMBL" id="KHN04692.1"/>
    </source>
</evidence>
<dbReference type="EMBL" id="KN669091">
    <property type="protein sequence ID" value="KHN04692.1"/>
    <property type="molecule type" value="Genomic_DNA"/>
</dbReference>